<gene>
    <name evidence="2" type="ORF">KK060_20080</name>
</gene>
<evidence type="ECO:0000256" key="1">
    <source>
        <dbReference type="SAM" id="Phobius"/>
    </source>
</evidence>
<evidence type="ECO:0000313" key="2">
    <source>
        <dbReference type="EMBL" id="MBT1705600.1"/>
    </source>
</evidence>
<dbReference type="EMBL" id="JAHESD010000060">
    <property type="protein sequence ID" value="MBT1705600.1"/>
    <property type="molecule type" value="Genomic_DNA"/>
</dbReference>
<protein>
    <submittedName>
        <fullName evidence="2">Uncharacterized protein</fullName>
    </submittedName>
</protein>
<sequence>MKNSKVTWLIILVIGVWGTIGFKIYRSLNSDEQILTPTLPKKMTQVTTKENYPLLLNYNDPFLKKNQLKKASEIQLKTIAVSRSVKREDQNRNVIITWDKIVYMGLMHNASKNIVVASLKIDGNDYIGQQGQLVNGFKIESIFKDSLQLSFGNQFKFIKKQ</sequence>
<comment type="caution">
    <text evidence="2">The sequence shown here is derived from an EMBL/GenBank/DDBJ whole genome shotgun (WGS) entry which is preliminary data.</text>
</comment>
<accession>A0ABS5VVZ0</accession>
<keyword evidence="1" id="KW-0812">Transmembrane</keyword>
<dbReference type="Proteomes" id="UP000772618">
    <property type="component" value="Unassembled WGS sequence"/>
</dbReference>
<name>A0ABS5VVZ0_9BACT</name>
<reference evidence="2 3" key="1">
    <citation type="submission" date="2021-05" db="EMBL/GenBank/DDBJ databases">
        <title>A Polyphasic approach of four new species of the genus Ohtaekwangia: Ohtaekwangia histidinii sp. nov., Ohtaekwangia cretensis sp. nov., Ohtaekwangia indiensis sp. nov., Ohtaekwangia reichenbachii sp. nov. from diverse environment.</title>
        <authorList>
            <person name="Octaviana S."/>
        </authorList>
    </citation>
    <scope>NUCLEOTIDE SEQUENCE [LARGE SCALE GENOMIC DNA]</scope>
    <source>
        <strain evidence="2 3">PWU20</strain>
    </source>
</reference>
<keyword evidence="1" id="KW-0472">Membrane</keyword>
<keyword evidence="3" id="KW-1185">Reference proteome</keyword>
<evidence type="ECO:0000313" key="3">
    <source>
        <dbReference type="Proteomes" id="UP000772618"/>
    </source>
</evidence>
<keyword evidence="1" id="KW-1133">Transmembrane helix</keyword>
<feature type="transmembrane region" description="Helical" evidence="1">
    <location>
        <begin position="6"/>
        <end position="25"/>
    </location>
</feature>
<organism evidence="2 3">
    <name type="scientific">Chryseosolibacter indicus</name>
    <dbReference type="NCBI Taxonomy" id="2782351"/>
    <lineage>
        <taxon>Bacteria</taxon>
        <taxon>Pseudomonadati</taxon>
        <taxon>Bacteroidota</taxon>
        <taxon>Cytophagia</taxon>
        <taxon>Cytophagales</taxon>
        <taxon>Chryseotaleaceae</taxon>
        <taxon>Chryseosolibacter</taxon>
    </lineage>
</organism>
<dbReference type="RefSeq" id="WP_254155588.1">
    <property type="nucleotide sequence ID" value="NZ_JAHESD010000060.1"/>
</dbReference>
<proteinExistence type="predicted"/>